<name>A0A974HN66_XENLA</name>
<dbReference type="Proteomes" id="UP000694892">
    <property type="component" value="Chromosome 4L"/>
</dbReference>
<reference evidence="3" key="1">
    <citation type="journal article" date="2016" name="Nature">
        <title>Genome evolution in the allotetraploid frog Xenopus laevis.</title>
        <authorList>
            <person name="Session A.M."/>
            <person name="Uno Y."/>
            <person name="Kwon T."/>
            <person name="Chapman J.A."/>
            <person name="Toyoda A."/>
            <person name="Takahashi S."/>
            <person name="Fukui A."/>
            <person name="Hikosaka A."/>
            <person name="Suzuki A."/>
            <person name="Kondo M."/>
            <person name="van Heeringen S.J."/>
            <person name="Quigley I."/>
            <person name="Heinz S."/>
            <person name="Ogino H."/>
            <person name="Ochi H."/>
            <person name="Hellsten U."/>
            <person name="Lyons J.B."/>
            <person name="Simakov O."/>
            <person name="Putnam N."/>
            <person name="Stites J."/>
            <person name="Kuroki Y."/>
            <person name="Tanaka T."/>
            <person name="Michiue T."/>
            <person name="Watanabe M."/>
            <person name="Bogdanovic O."/>
            <person name="Lister R."/>
            <person name="Georgiou G."/>
            <person name="Paranjpe S.S."/>
            <person name="van Kruijsbergen I."/>
            <person name="Shu S."/>
            <person name="Carlson J."/>
            <person name="Kinoshita T."/>
            <person name="Ohta Y."/>
            <person name="Mawaribuchi S."/>
            <person name="Jenkins J."/>
            <person name="Grimwood J."/>
            <person name="Schmutz J."/>
            <person name="Mitros T."/>
            <person name="Mozaffari S.V."/>
            <person name="Suzuki Y."/>
            <person name="Haramoto Y."/>
            <person name="Yamamoto T.S."/>
            <person name="Takagi C."/>
            <person name="Heald R."/>
            <person name="Miller K."/>
            <person name="Haudenschild C."/>
            <person name="Kitzman J."/>
            <person name="Nakayama T."/>
            <person name="Izutsu Y."/>
            <person name="Robert J."/>
            <person name="Fortriede J."/>
            <person name="Burns K."/>
            <person name="Lotay V."/>
            <person name="Karimi K."/>
            <person name="Yasuoka Y."/>
            <person name="Dichmann D.S."/>
            <person name="Flajnik M.F."/>
            <person name="Houston D.W."/>
            <person name="Shendure J."/>
            <person name="DuPasquier L."/>
            <person name="Vize P.D."/>
            <person name="Zorn A.M."/>
            <person name="Ito M."/>
            <person name="Marcotte E.M."/>
            <person name="Wallingford J.B."/>
            <person name="Ito Y."/>
            <person name="Asashima M."/>
            <person name="Ueno N."/>
            <person name="Matsuda Y."/>
            <person name="Veenstra G.J."/>
            <person name="Fujiyama A."/>
            <person name="Harland R.M."/>
            <person name="Taira M."/>
            <person name="Rokhsar D.S."/>
        </authorList>
    </citation>
    <scope>NUCLEOTIDE SEQUENCE [LARGE SCALE GENOMIC DNA]</scope>
    <source>
        <strain evidence="3">J</strain>
    </source>
</reference>
<keyword evidence="1" id="KW-1133">Transmembrane helix</keyword>
<dbReference type="EMBL" id="CM004472">
    <property type="protein sequence ID" value="OCT83763.1"/>
    <property type="molecule type" value="Genomic_DNA"/>
</dbReference>
<evidence type="ECO:0000313" key="2">
    <source>
        <dbReference type="EMBL" id="OCT83763.1"/>
    </source>
</evidence>
<protein>
    <submittedName>
        <fullName evidence="2">Uncharacterized protein</fullName>
    </submittedName>
</protein>
<organism evidence="2 3">
    <name type="scientific">Xenopus laevis</name>
    <name type="common">African clawed frog</name>
    <dbReference type="NCBI Taxonomy" id="8355"/>
    <lineage>
        <taxon>Eukaryota</taxon>
        <taxon>Metazoa</taxon>
        <taxon>Chordata</taxon>
        <taxon>Craniata</taxon>
        <taxon>Vertebrata</taxon>
        <taxon>Euteleostomi</taxon>
        <taxon>Amphibia</taxon>
        <taxon>Batrachia</taxon>
        <taxon>Anura</taxon>
        <taxon>Pipoidea</taxon>
        <taxon>Pipidae</taxon>
        <taxon>Xenopodinae</taxon>
        <taxon>Xenopus</taxon>
        <taxon>Xenopus</taxon>
    </lineage>
</organism>
<evidence type="ECO:0000313" key="3">
    <source>
        <dbReference type="Proteomes" id="UP000694892"/>
    </source>
</evidence>
<feature type="transmembrane region" description="Helical" evidence="1">
    <location>
        <begin position="96"/>
        <end position="114"/>
    </location>
</feature>
<gene>
    <name evidence="2" type="ORF">XELAEV_18021902mg</name>
</gene>
<sequence length="124" mass="14051">MGRGAAVGFYAQSPLGGATSRAFAVASRNRWCQKRPTCHRSKFLCMSTSFMNCLGFCYLGAISPCGLALKDQSAARRSAVPQCHRRILIYKRPYDFFLFALFFFCLFAFFVHVLNQSELRKGRQ</sequence>
<evidence type="ECO:0000256" key="1">
    <source>
        <dbReference type="SAM" id="Phobius"/>
    </source>
</evidence>
<feature type="transmembrane region" description="Helical" evidence="1">
    <location>
        <begin position="43"/>
        <end position="62"/>
    </location>
</feature>
<proteinExistence type="predicted"/>
<accession>A0A974HN66</accession>
<keyword evidence="1" id="KW-0472">Membrane</keyword>
<keyword evidence="1" id="KW-0812">Transmembrane</keyword>
<dbReference type="AlphaFoldDB" id="A0A974HN66"/>